<gene>
    <name evidence="3" type="ORF">EB812_08450</name>
</gene>
<evidence type="ECO:0000313" key="3">
    <source>
        <dbReference type="EMBL" id="TBH79358.1"/>
    </source>
</evidence>
<feature type="chain" id="PRO_5026021143" evidence="1">
    <location>
        <begin position="39"/>
        <end position="522"/>
    </location>
</feature>
<dbReference type="RefSeq" id="WP_118230055.1">
    <property type="nucleotide sequence ID" value="NZ_DBFBQU010000077.1"/>
</dbReference>
<protein>
    <submittedName>
        <fullName evidence="3">DUF4139 domain-containing protein</fullName>
    </submittedName>
</protein>
<organism evidence="3 4">
    <name type="scientific">Desulfovibrio legallii</name>
    <dbReference type="NCBI Taxonomy" id="571438"/>
    <lineage>
        <taxon>Bacteria</taxon>
        <taxon>Pseudomonadati</taxon>
        <taxon>Thermodesulfobacteriota</taxon>
        <taxon>Desulfovibrionia</taxon>
        <taxon>Desulfovibrionales</taxon>
        <taxon>Desulfovibrionaceae</taxon>
        <taxon>Desulfovibrio</taxon>
    </lineage>
</organism>
<evidence type="ECO:0000259" key="2">
    <source>
        <dbReference type="Pfam" id="PF13598"/>
    </source>
</evidence>
<keyword evidence="4" id="KW-1185">Reference proteome</keyword>
<dbReference type="Pfam" id="PF13598">
    <property type="entry name" value="DUF4139"/>
    <property type="match status" value="1"/>
</dbReference>
<feature type="signal peptide" evidence="1">
    <location>
        <begin position="1"/>
        <end position="38"/>
    </location>
</feature>
<proteinExistence type="predicted"/>
<dbReference type="InterPro" id="IPR011935">
    <property type="entry name" value="CHP02231"/>
</dbReference>
<sequence>MTHLFPSQRPGNGRARSPLGRIACGLAALLLWAAPAFAVESPTAPTPPASVLLSPSGALLEVAHTAPVLTENGRSVLQFVLPGGARDLDVRVPGQVLTSWSTSPLPLATGGALGKQRAELEHGVRALAGKLEAVKARLALWQGDTRGLSVQELAERDKRLSDTLPNLSYEKADLEYRLTLAQEALKQLPQAPDLGQLVSVVLQSPVSETALPVRYSYSLPNCGWRPVYTFEATPDAVRDAKTKVRLLAEVWQYSGMDWSKARLTLANGAAGPREPAPLPRWVVEARPQPQPLAALRTGETLSFPVVGAAKADAAPVRHDAGGVYAVWTPKTPGLDQGKTRLLLAEDVWKTPLQWVARPTGGQGLVWLRAQATPPAGTAWPDGAAEFFMDGQRVGSGLFQPRGATTELFFGPDPRVSLRVTADSRGRGESGFVGKTRTWTWAWTYEIINARKQAVPVRLERPLPEIVDKDVRLNTKNTPQAKEEPAEHRLVWELEAPAGGKATVRHELTLSAPADMPLAPVAP</sequence>
<dbReference type="Proteomes" id="UP000292919">
    <property type="component" value="Unassembled WGS sequence"/>
</dbReference>
<evidence type="ECO:0000256" key="1">
    <source>
        <dbReference type="SAM" id="SignalP"/>
    </source>
</evidence>
<dbReference type="AlphaFoldDB" id="A0A6H3FDB1"/>
<dbReference type="InterPro" id="IPR037291">
    <property type="entry name" value="DUF4139"/>
</dbReference>
<feature type="domain" description="DUF4139" evidence="2">
    <location>
        <begin position="213"/>
        <end position="512"/>
    </location>
</feature>
<evidence type="ECO:0000313" key="4">
    <source>
        <dbReference type="Proteomes" id="UP000292919"/>
    </source>
</evidence>
<comment type="caution">
    <text evidence="3">The sequence shown here is derived from an EMBL/GenBank/DDBJ whole genome shotgun (WGS) entry which is preliminary data.</text>
</comment>
<dbReference type="EMBL" id="SIXC01000009">
    <property type="protein sequence ID" value="TBH79358.1"/>
    <property type="molecule type" value="Genomic_DNA"/>
</dbReference>
<dbReference type="PANTHER" id="PTHR31005">
    <property type="entry name" value="DUF4139 DOMAIN-CONTAINING PROTEIN"/>
    <property type="match status" value="1"/>
</dbReference>
<reference evidence="3 4" key="1">
    <citation type="submission" date="2018-12" db="EMBL/GenBank/DDBJ databases">
        <title>First genome draft of Desulfovibrio legallis sp. nov.</title>
        <authorList>
            <person name="Ben Dhia O."/>
            <person name="Najjari A."/>
            <person name="Ferjani R."/>
            <person name="Fhoula I."/>
            <person name="Fardeau M.-L."/>
            <person name="Boudabbous A."/>
            <person name="Ouzari H.I."/>
        </authorList>
    </citation>
    <scope>NUCLEOTIDE SEQUENCE [LARGE SCALE GENOMIC DNA]</scope>
    <source>
        <strain evidence="3 4">H1T</strain>
    </source>
</reference>
<dbReference type="PANTHER" id="PTHR31005:SF8">
    <property type="entry name" value="DUF4139 DOMAIN-CONTAINING PROTEIN"/>
    <property type="match status" value="1"/>
</dbReference>
<keyword evidence="1" id="KW-0732">Signal</keyword>
<name>A0A6H3FDB1_9BACT</name>
<accession>A0A6H3FDB1</accession>